<keyword evidence="2" id="KW-1185">Reference proteome</keyword>
<gene>
    <name evidence="1" type="ORF">CCACVL1_08648</name>
</gene>
<dbReference type="AlphaFoldDB" id="A0A1R3IZH8"/>
<reference evidence="1 2" key="1">
    <citation type="submission" date="2013-09" db="EMBL/GenBank/DDBJ databases">
        <title>Corchorus capsularis genome sequencing.</title>
        <authorList>
            <person name="Alam M."/>
            <person name="Haque M.S."/>
            <person name="Islam M.S."/>
            <person name="Emdad E.M."/>
            <person name="Islam M.M."/>
            <person name="Ahmed B."/>
            <person name="Halim A."/>
            <person name="Hossen Q.M.M."/>
            <person name="Hossain M.Z."/>
            <person name="Ahmed R."/>
            <person name="Khan M.M."/>
            <person name="Islam R."/>
            <person name="Rashid M.M."/>
            <person name="Khan S.A."/>
            <person name="Rahman M.S."/>
            <person name="Alam M."/>
        </authorList>
    </citation>
    <scope>NUCLEOTIDE SEQUENCE [LARGE SCALE GENOMIC DNA]</scope>
    <source>
        <strain evidence="2">cv. CVL-1</strain>
        <tissue evidence="1">Whole seedling</tissue>
    </source>
</reference>
<name>A0A1R3IZH8_COCAP</name>
<sequence>MVPFVNGINHINVQESSIIKSKDSVTSLGGPASGLWLTILSTPLGPAF</sequence>
<dbReference type="EMBL" id="AWWV01009131">
    <property type="protein sequence ID" value="OMO87950.1"/>
    <property type="molecule type" value="Genomic_DNA"/>
</dbReference>
<evidence type="ECO:0000313" key="1">
    <source>
        <dbReference type="EMBL" id="OMO87950.1"/>
    </source>
</evidence>
<dbReference type="Proteomes" id="UP000188268">
    <property type="component" value="Unassembled WGS sequence"/>
</dbReference>
<proteinExistence type="predicted"/>
<evidence type="ECO:0000313" key="2">
    <source>
        <dbReference type="Proteomes" id="UP000188268"/>
    </source>
</evidence>
<comment type="caution">
    <text evidence="1">The sequence shown here is derived from an EMBL/GenBank/DDBJ whole genome shotgun (WGS) entry which is preliminary data.</text>
</comment>
<accession>A0A1R3IZH8</accession>
<protein>
    <submittedName>
        <fullName evidence="1">Uncharacterized protein</fullName>
    </submittedName>
</protein>
<dbReference type="Gramene" id="OMO87950">
    <property type="protein sequence ID" value="OMO87950"/>
    <property type="gene ID" value="CCACVL1_08648"/>
</dbReference>
<organism evidence="1 2">
    <name type="scientific">Corchorus capsularis</name>
    <name type="common">Jute</name>
    <dbReference type="NCBI Taxonomy" id="210143"/>
    <lineage>
        <taxon>Eukaryota</taxon>
        <taxon>Viridiplantae</taxon>
        <taxon>Streptophyta</taxon>
        <taxon>Embryophyta</taxon>
        <taxon>Tracheophyta</taxon>
        <taxon>Spermatophyta</taxon>
        <taxon>Magnoliopsida</taxon>
        <taxon>eudicotyledons</taxon>
        <taxon>Gunneridae</taxon>
        <taxon>Pentapetalae</taxon>
        <taxon>rosids</taxon>
        <taxon>malvids</taxon>
        <taxon>Malvales</taxon>
        <taxon>Malvaceae</taxon>
        <taxon>Grewioideae</taxon>
        <taxon>Apeibeae</taxon>
        <taxon>Corchorus</taxon>
    </lineage>
</organism>